<reference evidence="7" key="1">
    <citation type="submission" date="2014-01" db="EMBL/GenBank/DDBJ databases">
        <title>The Genome Sequence of Anopheles farauti FAR1 (V2).</title>
        <authorList>
            <consortium name="The Broad Institute Genomics Platform"/>
            <person name="Neafsey D.E."/>
            <person name="Besansky N."/>
            <person name="Howell P."/>
            <person name="Walton C."/>
            <person name="Young S.K."/>
            <person name="Zeng Q."/>
            <person name="Gargeya S."/>
            <person name="Fitzgerald M."/>
            <person name="Haas B."/>
            <person name="Abouelleil A."/>
            <person name="Allen A.W."/>
            <person name="Alvarado L."/>
            <person name="Arachchi H.M."/>
            <person name="Berlin A.M."/>
            <person name="Chapman S.B."/>
            <person name="Gainer-Dewar J."/>
            <person name="Goldberg J."/>
            <person name="Griggs A."/>
            <person name="Gujja S."/>
            <person name="Hansen M."/>
            <person name="Howarth C."/>
            <person name="Imamovic A."/>
            <person name="Ireland A."/>
            <person name="Larimer J."/>
            <person name="McCowan C."/>
            <person name="Murphy C."/>
            <person name="Pearson M."/>
            <person name="Poon T.W."/>
            <person name="Priest M."/>
            <person name="Roberts A."/>
            <person name="Saif S."/>
            <person name="Shea T."/>
            <person name="Sisk P."/>
            <person name="Sykes S."/>
            <person name="Wortman J."/>
            <person name="Nusbaum C."/>
            <person name="Birren B."/>
        </authorList>
    </citation>
    <scope>NUCLEOTIDE SEQUENCE [LARGE SCALE GENOMIC DNA]</scope>
    <source>
        <strain evidence="7">FAR1</strain>
    </source>
</reference>
<accession>A0A182QYD5</accession>
<keyword evidence="1 2" id="KW-0238">DNA-binding</keyword>
<dbReference type="GO" id="GO:0003677">
    <property type="term" value="F:DNA binding"/>
    <property type="evidence" value="ECO:0007669"/>
    <property type="project" value="UniProtKB-UniRule"/>
</dbReference>
<feature type="compositionally biased region" description="Polar residues" evidence="4">
    <location>
        <begin position="42"/>
        <end position="62"/>
    </location>
</feature>
<dbReference type="InterPro" id="IPR009071">
    <property type="entry name" value="HMG_box_dom"/>
</dbReference>
<reference evidence="6" key="2">
    <citation type="submission" date="2020-05" db="UniProtKB">
        <authorList>
            <consortium name="EnsemblMetazoa"/>
        </authorList>
    </citation>
    <scope>IDENTIFICATION</scope>
    <source>
        <strain evidence="6">FAR1</strain>
    </source>
</reference>
<dbReference type="VEuPathDB" id="VectorBase:AFAF019356"/>
<evidence type="ECO:0000256" key="1">
    <source>
        <dbReference type="ARBA" id="ARBA00023125"/>
    </source>
</evidence>
<evidence type="ECO:0000256" key="2">
    <source>
        <dbReference type="PROSITE-ProRule" id="PRU00267"/>
    </source>
</evidence>
<organism evidence="6 7">
    <name type="scientific">Anopheles farauti</name>
    <dbReference type="NCBI Taxonomy" id="69004"/>
    <lineage>
        <taxon>Eukaryota</taxon>
        <taxon>Metazoa</taxon>
        <taxon>Ecdysozoa</taxon>
        <taxon>Arthropoda</taxon>
        <taxon>Hexapoda</taxon>
        <taxon>Insecta</taxon>
        <taxon>Pterygota</taxon>
        <taxon>Neoptera</taxon>
        <taxon>Endopterygota</taxon>
        <taxon>Diptera</taxon>
        <taxon>Nematocera</taxon>
        <taxon>Culicoidea</taxon>
        <taxon>Culicidae</taxon>
        <taxon>Anophelinae</taxon>
        <taxon>Anopheles</taxon>
    </lineage>
</organism>
<evidence type="ECO:0000256" key="3">
    <source>
        <dbReference type="SAM" id="Coils"/>
    </source>
</evidence>
<dbReference type="Pfam" id="PF00505">
    <property type="entry name" value="HMG_box"/>
    <property type="match status" value="2"/>
</dbReference>
<dbReference type="STRING" id="69004.A0A182QYD5"/>
<feature type="domain" description="HMG box" evidence="5">
    <location>
        <begin position="172"/>
        <end position="238"/>
    </location>
</feature>
<keyword evidence="2" id="KW-0539">Nucleus</keyword>
<feature type="compositionally biased region" description="Polar residues" evidence="4">
    <location>
        <begin position="269"/>
        <end position="295"/>
    </location>
</feature>
<dbReference type="Proteomes" id="UP000075886">
    <property type="component" value="Unassembled WGS sequence"/>
</dbReference>
<dbReference type="GO" id="GO:0006357">
    <property type="term" value="P:regulation of transcription by RNA polymerase II"/>
    <property type="evidence" value="ECO:0007669"/>
    <property type="project" value="TreeGrafter"/>
</dbReference>
<keyword evidence="3" id="KW-0175">Coiled coil</keyword>
<evidence type="ECO:0000259" key="5">
    <source>
        <dbReference type="PROSITE" id="PS50118"/>
    </source>
</evidence>
<dbReference type="SMART" id="SM00398">
    <property type="entry name" value="HMG"/>
    <property type="match status" value="2"/>
</dbReference>
<evidence type="ECO:0000313" key="7">
    <source>
        <dbReference type="Proteomes" id="UP000075886"/>
    </source>
</evidence>
<dbReference type="InterPro" id="IPR050342">
    <property type="entry name" value="HMGB"/>
</dbReference>
<dbReference type="Gene3D" id="1.10.30.10">
    <property type="entry name" value="High mobility group box domain"/>
    <property type="match status" value="2"/>
</dbReference>
<dbReference type="CDD" id="cd22012">
    <property type="entry name" value="HMG-box_ABF2_IXR1-like_rpt2"/>
    <property type="match status" value="1"/>
</dbReference>
<dbReference type="EMBL" id="AXCN02000647">
    <property type="status" value="NOT_ANNOTATED_CDS"/>
    <property type="molecule type" value="Genomic_DNA"/>
</dbReference>
<dbReference type="EnsemblMetazoa" id="AFAF019356-RA">
    <property type="protein sequence ID" value="AFAF019356-PA"/>
    <property type="gene ID" value="AFAF019356"/>
</dbReference>
<evidence type="ECO:0000313" key="6">
    <source>
        <dbReference type="EnsemblMetazoa" id="AFAF019356-PA"/>
    </source>
</evidence>
<dbReference type="PROSITE" id="PS50118">
    <property type="entry name" value="HMG_BOX_2"/>
    <property type="match status" value="2"/>
</dbReference>
<feature type="region of interest" description="Disordered" evidence="4">
    <location>
        <begin position="252"/>
        <end position="295"/>
    </location>
</feature>
<feature type="DNA-binding region" description="HMG box" evidence="2">
    <location>
        <begin position="172"/>
        <end position="238"/>
    </location>
</feature>
<feature type="domain" description="HMG box" evidence="5">
    <location>
        <begin position="67"/>
        <end position="135"/>
    </location>
</feature>
<dbReference type="SUPFAM" id="SSF47095">
    <property type="entry name" value="HMG-box"/>
    <property type="match status" value="2"/>
</dbReference>
<dbReference type="InterPro" id="IPR036910">
    <property type="entry name" value="HMG_box_dom_sf"/>
</dbReference>
<evidence type="ECO:0000256" key="4">
    <source>
        <dbReference type="SAM" id="MobiDB-lite"/>
    </source>
</evidence>
<proteinExistence type="predicted"/>
<name>A0A182QYD5_9DIPT</name>
<feature type="region of interest" description="Disordered" evidence="4">
    <location>
        <begin position="42"/>
        <end position="67"/>
    </location>
</feature>
<protein>
    <recommendedName>
        <fullName evidence="5">HMG box domain-containing protein</fullName>
    </recommendedName>
</protein>
<sequence>MFSLKYFFERKYSIMQFNAMARLLHNSRLLISTRQTGAPFGNLQSSGLHSTASLNDDGTSNAMPEKPKRPVNAYIRFAQSIRSALATSNPKASPTEISKLAAVKWQTLDQASKAKLEDEYKREQAIWLQKNAKYLSQLTDAQKQELKTERQNRIEEKVKRDQKRLLKELGRPKRPLNSFFLFCAQHKPVQGLTKDENKEQMKKLGLQWKQLSGSEKERYVKEAETEMKRYQEEMKKWEDKMLASEHTEVVRKRNVLLPPTPASSRARKGQQSAVKNVTATASVKPNKPTSTTARP</sequence>
<keyword evidence="7" id="KW-1185">Reference proteome</keyword>
<dbReference type="GO" id="GO:0005634">
    <property type="term" value="C:nucleus"/>
    <property type="evidence" value="ECO:0007669"/>
    <property type="project" value="UniProtKB-UniRule"/>
</dbReference>
<feature type="coiled-coil region" evidence="3">
    <location>
        <begin position="213"/>
        <end position="247"/>
    </location>
</feature>
<dbReference type="AlphaFoldDB" id="A0A182QYD5"/>
<dbReference type="PANTHER" id="PTHR48112">
    <property type="entry name" value="HIGH MOBILITY GROUP PROTEIN DSP1"/>
    <property type="match status" value="1"/>
</dbReference>
<dbReference type="PANTHER" id="PTHR48112:SF22">
    <property type="entry name" value="MITOCHONDRIAL TRANSCRIPTION FACTOR A, ISOFORM B"/>
    <property type="match status" value="1"/>
</dbReference>
<feature type="DNA-binding region" description="HMG box" evidence="2">
    <location>
        <begin position="67"/>
        <end position="135"/>
    </location>
</feature>